<dbReference type="PANTHER" id="PTHR42760:SF133">
    <property type="entry name" value="3-OXOACYL-[ACYL-CARRIER-PROTEIN] REDUCTASE"/>
    <property type="match status" value="1"/>
</dbReference>
<protein>
    <submittedName>
        <fullName evidence="3">SDR family oxidoreductase</fullName>
    </submittedName>
</protein>
<evidence type="ECO:0000256" key="2">
    <source>
        <dbReference type="ARBA" id="ARBA00023002"/>
    </source>
</evidence>
<dbReference type="SUPFAM" id="SSF51735">
    <property type="entry name" value="NAD(P)-binding Rossmann-fold domains"/>
    <property type="match status" value="1"/>
</dbReference>
<accession>A0AAE3EDM9</accession>
<dbReference type="InterPro" id="IPR002347">
    <property type="entry name" value="SDR_fam"/>
</dbReference>
<keyword evidence="4" id="KW-1185">Reference proteome</keyword>
<dbReference type="PRINTS" id="PR00081">
    <property type="entry name" value="GDHRDH"/>
</dbReference>
<comment type="similarity">
    <text evidence="1">Belongs to the short-chain dehydrogenases/reductases (SDR) family.</text>
</comment>
<evidence type="ECO:0000313" key="4">
    <source>
        <dbReference type="Proteomes" id="UP001198182"/>
    </source>
</evidence>
<dbReference type="Proteomes" id="UP001198182">
    <property type="component" value="Unassembled WGS sequence"/>
</dbReference>
<dbReference type="GO" id="GO:0016616">
    <property type="term" value="F:oxidoreductase activity, acting on the CH-OH group of donors, NAD or NADP as acceptor"/>
    <property type="evidence" value="ECO:0007669"/>
    <property type="project" value="TreeGrafter"/>
</dbReference>
<keyword evidence="2" id="KW-0560">Oxidoreductase</keyword>
<organism evidence="3 4">
    <name type="scientific">Hominifimenecus microfluidus</name>
    <dbReference type="NCBI Taxonomy" id="2885348"/>
    <lineage>
        <taxon>Bacteria</taxon>
        <taxon>Bacillati</taxon>
        <taxon>Bacillota</taxon>
        <taxon>Clostridia</taxon>
        <taxon>Lachnospirales</taxon>
        <taxon>Lachnospiraceae</taxon>
        <taxon>Hominifimenecus</taxon>
    </lineage>
</organism>
<dbReference type="EMBL" id="JAJEQR010000047">
    <property type="protein sequence ID" value="MCC2232010.1"/>
    <property type="molecule type" value="Genomic_DNA"/>
</dbReference>
<dbReference type="PANTHER" id="PTHR42760">
    <property type="entry name" value="SHORT-CHAIN DEHYDROGENASES/REDUCTASES FAMILY MEMBER"/>
    <property type="match status" value="1"/>
</dbReference>
<dbReference type="CDD" id="cd05233">
    <property type="entry name" value="SDR_c"/>
    <property type="match status" value="1"/>
</dbReference>
<name>A0AAE3EDM9_9FIRM</name>
<comment type="caution">
    <text evidence="3">The sequence shown here is derived from an EMBL/GenBank/DDBJ whole genome shotgun (WGS) entry which is preliminary data.</text>
</comment>
<gene>
    <name evidence="3" type="ORF">LKD81_13555</name>
</gene>
<dbReference type="Gene3D" id="3.40.50.720">
    <property type="entry name" value="NAD(P)-binding Rossmann-like Domain"/>
    <property type="match status" value="1"/>
</dbReference>
<sequence>MKFENQVAVIAACGSQVGAASALQHLKEGAKVAFYYEDDVRLELFKDLTEEEKSRLLTIRIQDYKDVEELKKAAETVLEKFRTCDIVVTAITTDERESGYSMSEEEYDRVMKTITNGALYTIQPLMPAMKEKKYGRIVLISSVAGRTVLPGVAPVFAAANAAIGGMARNIGCTMGTSFITGNSVCVGPLEDGSYKTGAKVEPAGIEPGHELGRLKDVAGAIEYFTSPLASWLTGETLDLNGGYYMV</sequence>
<proteinExistence type="inferred from homology"/>
<evidence type="ECO:0000313" key="3">
    <source>
        <dbReference type="EMBL" id="MCC2232010.1"/>
    </source>
</evidence>
<reference evidence="3" key="1">
    <citation type="submission" date="2021-10" db="EMBL/GenBank/DDBJ databases">
        <title>Anaerobic single-cell dispensing facilitates the cultivation of human gut bacteria.</title>
        <authorList>
            <person name="Afrizal A."/>
        </authorList>
    </citation>
    <scope>NUCLEOTIDE SEQUENCE</scope>
    <source>
        <strain evidence="3">CLA-AA-H215</strain>
    </source>
</reference>
<dbReference type="InterPro" id="IPR036291">
    <property type="entry name" value="NAD(P)-bd_dom_sf"/>
</dbReference>
<evidence type="ECO:0000256" key="1">
    <source>
        <dbReference type="ARBA" id="ARBA00006484"/>
    </source>
</evidence>
<dbReference type="AlphaFoldDB" id="A0AAE3EDM9"/>
<dbReference type="Pfam" id="PF13561">
    <property type="entry name" value="adh_short_C2"/>
    <property type="match status" value="1"/>
</dbReference>
<dbReference type="RefSeq" id="WP_308454496.1">
    <property type="nucleotide sequence ID" value="NZ_JAJEQR010000047.1"/>
</dbReference>